<evidence type="ECO:0000313" key="4">
    <source>
        <dbReference type="Proteomes" id="UP000501812"/>
    </source>
</evidence>
<protein>
    <submittedName>
        <fullName evidence="3">LamG domain-containing protein</fullName>
    </submittedName>
</protein>
<dbReference type="InterPro" id="IPR018247">
    <property type="entry name" value="EF_Hand_1_Ca_BS"/>
</dbReference>
<feature type="region of interest" description="Disordered" evidence="1">
    <location>
        <begin position="309"/>
        <end position="364"/>
    </location>
</feature>
<feature type="chain" id="PRO_5032750000" evidence="2">
    <location>
        <begin position="28"/>
        <end position="935"/>
    </location>
</feature>
<evidence type="ECO:0000256" key="1">
    <source>
        <dbReference type="SAM" id="MobiDB-lite"/>
    </source>
</evidence>
<organism evidence="3 4">
    <name type="scientific">Luteolibacter luteus</name>
    <dbReference type="NCBI Taxonomy" id="2728835"/>
    <lineage>
        <taxon>Bacteria</taxon>
        <taxon>Pseudomonadati</taxon>
        <taxon>Verrucomicrobiota</taxon>
        <taxon>Verrucomicrobiia</taxon>
        <taxon>Verrucomicrobiales</taxon>
        <taxon>Verrucomicrobiaceae</taxon>
        <taxon>Luteolibacter</taxon>
    </lineage>
</organism>
<dbReference type="Gene3D" id="2.60.120.200">
    <property type="match status" value="1"/>
</dbReference>
<evidence type="ECO:0000313" key="3">
    <source>
        <dbReference type="EMBL" id="QJE97299.1"/>
    </source>
</evidence>
<dbReference type="RefSeq" id="WP_169455699.1">
    <property type="nucleotide sequence ID" value="NZ_CP051774.1"/>
</dbReference>
<name>A0A858RLN5_9BACT</name>
<dbReference type="KEGG" id="luo:HHL09_16395"/>
<proteinExistence type="predicted"/>
<dbReference type="InterPro" id="IPR013320">
    <property type="entry name" value="ConA-like_dom_sf"/>
</dbReference>
<dbReference type="Proteomes" id="UP000501812">
    <property type="component" value="Chromosome"/>
</dbReference>
<dbReference type="EMBL" id="CP051774">
    <property type="protein sequence ID" value="QJE97299.1"/>
    <property type="molecule type" value="Genomic_DNA"/>
</dbReference>
<dbReference type="AlphaFoldDB" id="A0A858RLN5"/>
<feature type="signal peptide" evidence="2">
    <location>
        <begin position="1"/>
        <end position="27"/>
    </location>
</feature>
<feature type="region of interest" description="Disordered" evidence="1">
    <location>
        <begin position="472"/>
        <end position="543"/>
    </location>
</feature>
<gene>
    <name evidence="3" type="ORF">HHL09_16395</name>
</gene>
<evidence type="ECO:0000256" key="2">
    <source>
        <dbReference type="SAM" id="SignalP"/>
    </source>
</evidence>
<dbReference type="PROSITE" id="PS00018">
    <property type="entry name" value="EF_HAND_1"/>
    <property type="match status" value="1"/>
</dbReference>
<reference evidence="3 4" key="1">
    <citation type="submission" date="2020-04" db="EMBL/GenBank/DDBJ databases">
        <title>Luteolibacter sp. G-1-1-1 isolated from soil.</title>
        <authorList>
            <person name="Dahal R.H."/>
        </authorList>
    </citation>
    <scope>NUCLEOTIDE SEQUENCE [LARGE SCALE GENOMIC DNA]</scope>
    <source>
        <strain evidence="3 4">G-1-1-1</strain>
    </source>
</reference>
<feature type="compositionally biased region" description="Low complexity" evidence="1">
    <location>
        <begin position="328"/>
        <end position="341"/>
    </location>
</feature>
<accession>A0A858RLN5</accession>
<sequence length="935" mass="97649">MKSKNRIPGVAWAPILPCALVASSLHANTIAYWRFEGEGATLPTNGAFVQDTNSRAAVQAAGVPVPDLSGNGNRLYTWDDNVTGHVYRPALAGAPFTAVPQTGEANGWYIENSGAYPASFTWSNQSAPTGTNLDTWTSLAWTIEASCYTDVLDGFRTVVGREGNDLKTGEAAHAALYFQKMSNNQFRIAYVDASGVAHEALDPTAMSSATWYHFAATCDGVTLKLYKKTGSTGAYALVASTDVSGSSNPALINPGNDGTGQPWGWTVGRGRYGTNDDPNQDHGDRWDGGIDEVRISDVALDPGQFLAAFGASDSDGDGLPTTWESENGLDPNDNGLNPNNNGVAGDPVNGAAGDPDGDTFSNLLEYEAGSDPQNQASVPGDTDGDTLPDQWEQDHFQSLAQGRFDDPDNDFTANDEEYVANTDPNNRLVFPEFEAAPDGIPDGWEMLHFTNTDRDGFGDFDGDGVIDLQEYLDNTNPEDPLSNSSTNGDVDGDGLDDRWEIQHFGDITSQGAADDFDGDGSTNLQEYQATSDPKLASSKHTDVNGDGTDDVVSFMDFTTAGDAGTISDVDAEATGLVRLANTGTNPAYLPNDPNINLNTSGTGTFTFRTETTDFNGQQFMSNMAALGINLSSLGFTGGQDFKVRVKFVNTPAMGGADQIGIFAGASSTQLVRGGRIGVNGSLGVNTNGDNDSAAVFPGNQDSLAAARPMTAELSRVGGVWALSLHGVDITPSEQPGFLNGLTDLTVGFFGADWNTGNAHKFPVVESLTVVRMGSAGSGADADGDGMDDAWEADKLANSGGTAATATGDPDGDGVDNLTEFAFNGDPENGADRGGIVSSLADTNGDSQRELTLTVPVRAGAIFAAGANGSQVATVGSVTYTIQGSQDLSSFTDAVERVSSAASGDPAYELHTFRLVSSDGLAGKGFLQARATIASP</sequence>
<feature type="compositionally biased region" description="Polar residues" evidence="1">
    <location>
        <begin position="472"/>
        <end position="488"/>
    </location>
</feature>
<feature type="compositionally biased region" description="Polar residues" evidence="1">
    <location>
        <begin position="520"/>
        <end position="531"/>
    </location>
</feature>
<keyword evidence="2" id="KW-0732">Signal</keyword>
<keyword evidence="4" id="KW-1185">Reference proteome</keyword>
<dbReference type="SUPFAM" id="SSF49899">
    <property type="entry name" value="Concanavalin A-like lectins/glucanases"/>
    <property type="match status" value="1"/>
</dbReference>